<dbReference type="AlphaFoldDB" id="U2PK13"/>
<dbReference type="Gene3D" id="3.40.50.1010">
    <property type="entry name" value="5'-nuclease"/>
    <property type="match status" value="1"/>
</dbReference>
<dbReference type="RefSeq" id="WP_021798610.1">
    <property type="nucleotide sequence ID" value="NZ_ACVN02000289.1"/>
</dbReference>
<dbReference type="InterPro" id="IPR029060">
    <property type="entry name" value="PIN-like_dom_sf"/>
</dbReference>
<dbReference type="Pfam" id="PF14367">
    <property type="entry name" value="DUF4411"/>
    <property type="match status" value="1"/>
</dbReference>
<proteinExistence type="predicted"/>
<name>U2PK13_9ACTN</name>
<dbReference type="Proteomes" id="UP000017052">
    <property type="component" value="Unassembled WGS sequence"/>
</dbReference>
<sequence length="137" mass="15461">MMFIVDANVLIEAKNRYYSFDIAPGFWYWLEKACSRDVVCSIEGIREELLQGKDELSDWARDHRDFFFPLDDRTAQVFPGLSGWARSQNLTDDALNAFAADAADFMLVAHASAHSCTVVTHEKTGNGSRKRVKIPDA</sequence>
<dbReference type="InterPro" id="IPR016541">
    <property type="entry name" value="UCP008505"/>
</dbReference>
<evidence type="ECO:0000313" key="1">
    <source>
        <dbReference type="EMBL" id="ERK50890.1"/>
    </source>
</evidence>
<organism evidence="1 2">
    <name type="scientific">Propionibacterium acidifaciens F0233</name>
    <dbReference type="NCBI Taxonomy" id="553198"/>
    <lineage>
        <taxon>Bacteria</taxon>
        <taxon>Bacillati</taxon>
        <taxon>Actinomycetota</taxon>
        <taxon>Actinomycetes</taxon>
        <taxon>Propionibacteriales</taxon>
        <taxon>Propionibacteriaceae</taxon>
        <taxon>Propionibacterium</taxon>
    </lineage>
</organism>
<comment type="caution">
    <text evidence="1">The sequence shown here is derived from an EMBL/GenBank/DDBJ whole genome shotgun (WGS) entry which is preliminary data.</text>
</comment>
<protein>
    <submittedName>
        <fullName evidence="1">PF14367 domain protein</fullName>
    </submittedName>
</protein>
<dbReference type="EMBL" id="ACVN02000289">
    <property type="protein sequence ID" value="ERK50890.1"/>
    <property type="molecule type" value="Genomic_DNA"/>
</dbReference>
<dbReference type="SUPFAM" id="SSF88723">
    <property type="entry name" value="PIN domain-like"/>
    <property type="match status" value="1"/>
</dbReference>
<accession>U2PK13</accession>
<evidence type="ECO:0000313" key="2">
    <source>
        <dbReference type="Proteomes" id="UP000017052"/>
    </source>
</evidence>
<gene>
    <name evidence="1" type="ORF">HMPREF0682_2233</name>
</gene>
<dbReference type="GeneID" id="95359630"/>
<reference evidence="1" key="1">
    <citation type="submission" date="2013-08" db="EMBL/GenBank/DDBJ databases">
        <authorList>
            <person name="Durkin A.S."/>
            <person name="Haft D.R."/>
            <person name="McCorrison J."/>
            <person name="Torralba M."/>
            <person name="Gillis M."/>
            <person name="Haft D.H."/>
            <person name="Methe B."/>
            <person name="Sutton G."/>
            <person name="Nelson K.E."/>
        </authorList>
    </citation>
    <scope>NUCLEOTIDE SEQUENCE [LARGE SCALE GENOMIC DNA]</scope>
    <source>
        <strain evidence="1">F0233</strain>
    </source>
</reference>
<keyword evidence="2" id="KW-1185">Reference proteome</keyword>